<dbReference type="Gene3D" id="3.30.420.10">
    <property type="entry name" value="Ribonuclease H-like superfamily/Ribonuclease H"/>
    <property type="match status" value="1"/>
</dbReference>
<dbReference type="InterPro" id="IPR012337">
    <property type="entry name" value="RNaseH-like_sf"/>
</dbReference>
<keyword evidence="1" id="KW-0540">Nuclease</keyword>
<evidence type="ECO:0000259" key="4">
    <source>
        <dbReference type="SMART" id="SM00479"/>
    </source>
</evidence>
<keyword evidence="2" id="KW-0378">Hydrolase</keyword>
<dbReference type="CDD" id="cd06133">
    <property type="entry name" value="ERI-1_3'hExo_like"/>
    <property type="match status" value="1"/>
</dbReference>
<keyword evidence="6" id="KW-1185">Reference proteome</keyword>
<evidence type="ECO:0000256" key="2">
    <source>
        <dbReference type="ARBA" id="ARBA00022801"/>
    </source>
</evidence>
<dbReference type="GO" id="GO:0003676">
    <property type="term" value="F:nucleic acid binding"/>
    <property type="evidence" value="ECO:0007669"/>
    <property type="project" value="InterPro"/>
</dbReference>
<name>A0A6L5X634_9FIRM</name>
<evidence type="ECO:0000256" key="1">
    <source>
        <dbReference type="ARBA" id="ARBA00022722"/>
    </source>
</evidence>
<dbReference type="InterPro" id="IPR051274">
    <property type="entry name" value="3-5_Exoribonuclease"/>
</dbReference>
<dbReference type="Pfam" id="PF00929">
    <property type="entry name" value="RNase_T"/>
    <property type="match status" value="1"/>
</dbReference>
<feature type="domain" description="Exonuclease" evidence="4">
    <location>
        <begin position="47"/>
        <end position="235"/>
    </location>
</feature>
<evidence type="ECO:0000313" key="6">
    <source>
        <dbReference type="Proteomes" id="UP000481852"/>
    </source>
</evidence>
<dbReference type="GO" id="GO:0000175">
    <property type="term" value="F:3'-5'-RNA exonuclease activity"/>
    <property type="evidence" value="ECO:0007669"/>
    <property type="project" value="InterPro"/>
</dbReference>
<reference evidence="5 6" key="1">
    <citation type="submission" date="2019-08" db="EMBL/GenBank/DDBJ databases">
        <title>In-depth cultivation of the pig gut microbiome towards novel bacterial diversity and tailored functional studies.</title>
        <authorList>
            <person name="Wylensek D."/>
            <person name="Hitch T.C.A."/>
            <person name="Clavel T."/>
        </authorList>
    </citation>
    <scope>NUCLEOTIDE SEQUENCE [LARGE SCALE GENOMIC DNA]</scope>
    <source>
        <strain evidence="5 6">Oil+RF-744-WCA-WT-11</strain>
    </source>
</reference>
<gene>
    <name evidence="5" type="ORF">FYJ35_12450</name>
</gene>
<dbReference type="PANTHER" id="PTHR23044:SF61">
    <property type="entry name" value="3'-5' EXORIBONUCLEASE 1-RELATED"/>
    <property type="match status" value="1"/>
</dbReference>
<dbReference type="InterPro" id="IPR036397">
    <property type="entry name" value="RNaseH_sf"/>
</dbReference>
<dbReference type="EMBL" id="VULZ01000016">
    <property type="protein sequence ID" value="MSS15829.1"/>
    <property type="molecule type" value="Genomic_DNA"/>
</dbReference>
<dbReference type="SUPFAM" id="SSF53098">
    <property type="entry name" value="Ribonuclease H-like"/>
    <property type="match status" value="1"/>
</dbReference>
<dbReference type="Proteomes" id="UP000481852">
    <property type="component" value="Unassembled WGS sequence"/>
</dbReference>
<keyword evidence="3 5" id="KW-0269">Exonuclease</keyword>
<comment type="caution">
    <text evidence="5">The sequence shown here is derived from an EMBL/GenBank/DDBJ whole genome shotgun (WGS) entry which is preliminary data.</text>
</comment>
<evidence type="ECO:0000256" key="3">
    <source>
        <dbReference type="ARBA" id="ARBA00022839"/>
    </source>
</evidence>
<dbReference type="AlphaFoldDB" id="A0A6L5X634"/>
<sequence>MTNSIIFIYIAIISTVPYTVKVRASEQTVSPEWPAYEKRLPGSFTMNYIVLDLEWNQCPSGKRREDPRLPFEIIEIGAVRMDEDFRRQDEFHEIIRPVLYKTLHHCTRSVIHMTEADFIGKRSFPEVFSDFLAWCGEDPVFCTWGPGDLTELERNVSWHIRQNNLPASWPFPFPFFFRDVQKIFSYVYEDHKERRSLKWAVQYLNLPQDEAFHDAFSDAVYTAEVLRKLPRQTVEEYTSIDTYITPKCRREEIYVNYGTYRKFISRSFKNRDDVMKDPVVISTCCPVCGRKLRRKIRWFSENGKNYLSVAICPEHGLVKGKIRIRQNTDGEWFVIKTIRPITDEEYEKVRRRKESVQQKRRTRRAAHNVFTLP</sequence>
<dbReference type="InterPro" id="IPR013520">
    <property type="entry name" value="Ribonucl_H"/>
</dbReference>
<protein>
    <submittedName>
        <fullName evidence="5">Exonuclease domain-containing protein</fullName>
    </submittedName>
</protein>
<organism evidence="5 6">
    <name type="scientific">Porcincola intestinalis</name>
    <dbReference type="NCBI Taxonomy" id="2606632"/>
    <lineage>
        <taxon>Bacteria</taxon>
        <taxon>Bacillati</taxon>
        <taxon>Bacillota</taxon>
        <taxon>Clostridia</taxon>
        <taxon>Lachnospirales</taxon>
        <taxon>Lachnospiraceae</taxon>
        <taxon>Porcincola</taxon>
    </lineage>
</organism>
<dbReference type="SMART" id="SM00479">
    <property type="entry name" value="EXOIII"/>
    <property type="match status" value="1"/>
</dbReference>
<evidence type="ECO:0000313" key="5">
    <source>
        <dbReference type="EMBL" id="MSS15829.1"/>
    </source>
</evidence>
<accession>A0A6L5X634</accession>
<dbReference type="PANTHER" id="PTHR23044">
    <property type="entry name" value="3'-5' EXONUCLEASE ERI1-RELATED"/>
    <property type="match status" value="1"/>
</dbReference>
<proteinExistence type="predicted"/>
<dbReference type="InterPro" id="IPR047201">
    <property type="entry name" value="ERI-1_3'hExo-like"/>
</dbReference>